<dbReference type="Gene3D" id="2.40.30.170">
    <property type="match status" value="1"/>
</dbReference>
<organism evidence="12 13">
    <name type="scientific">Duganella margarita</name>
    <dbReference type="NCBI Taxonomy" id="2692170"/>
    <lineage>
        <taxon>Bacteria</taxon>
        <taxon>Pseudomonadati</taxon>
        <taxon>Pseudomonadota</taxon>
        <taxon>Betaproteobacteria</taxon>
        <taxon>Burkholderiales</taxon>
        <taxon>Oxalobacteraceae</taxon>
        <taxon>Telluria group</taxon>
        <taxon>Duganella</taxon>
    </lineage>
</organism>
<comment type="caution">
    <text evidence="12">The sequence shown here is derived from an EMBL/GenBank/DDBJ whole genome shotgun (WGS) entry which is preliminary data.</text>
</comment>
<evidence type="ECO:0000256" key="2">
    <source>
        <dbReference type="ARBA" id="ARBA00009477"/>
    </source>
</evidence>
<evidence type="ECO:0000256" key="9">
    <source>
        <dbReference type="RuleBase" id="RU365093"/>
    </source>
</evidence>
<evidence type="ECO:0000259" key="11">
    <source>
        <dbReference type="Pfam" id="PF26002"/>
    </source>
</evidence>
<gene>
    <name evidence="12" type="ORF">GTP55_13395</name>
</gene>
<name>A0ABW9WHL6_9BURK</name>
<evidence type="ECO:0000256" key="6">
    <source>
        <dbReference type="ARBA" id="ARBA00022692"/>
    </source>
</evidence>
<reference evidence="12 13" key="1">
    <citation type="submission" date="2019-12" db="EMBL/GenBank/DDBJ databases">
        <title>Novel species isolated from a subtropical stream in China.</title>
        <authorList>
            <person name="Lu H."/>
        </authorList>
    </citation>
    <scope>NUCLEOTIDE SEQUENCE [LARGE SCALE GENOMIC DNA]</scope>
    <source>
        <strain evidence="12 13">FT109W</strain>
    </source>
</reference>
<dbReference type="PROSITE" id="PS00543">
    <property type="entry name" value="HLYD_FAMILY"/>
    <property type="match status" value="1"/>
</dbReference>
<keyword evidence="7 9" id="KW-1133">Transmembrane helix</keyword>
<evidence type="ECO:0000256" key="4">
    <source>
        <dbReference type="ARBA" id="ARBA00022475"/>
    </source>
</evidence>
<dbReference type="Gene3D" id="2.40.50.100">
    <property type="match status" value="2"/>
</dbReference>
<keyword evidence="5 9" id="KW-0997">Cell inner membrane</keyword>
<dbReference type="PRINTS" id="PR01490">
    <property type="entry name" value="RTXTOXIND"/>
</dbReference>
<dbReference type="InterPro" id="IPR010129">
    <property type="entry name" value="T1SS_HlyD"/>
</dbReference>
<proteinExistence type="inferred from homology"/>
<feature type="domain" description="CyaD-like alpha-helical hairpin" evidence="10">
    <location>
        <begin position="130"/>
        <end position="304"/>
    </location>
</feature>
<sequence length="454" mass="50114">MRGAARIGATSRLLNHYLRTWRHFWQRRKELNGVAFTQTEADFLPSALSLQERPVSGTARLTGRVLLALFALLLGWSYWGQLDIVVLATGKIIPSSHTKSIASVDVASVKAVHVLEGQEVKAGDVLVELDTGPEDAEHGKATKSRSEALLKAARARGMIDAIDRNHIPVWPSLLDMQQADANIDAIQWQLERTHLEAQYRDHLSKLQRIDGDIAHCRAALPLITQQASDYRALLQEHDVSQHAWLEKEQARLALEAQLLEAENRRSELITEARTVAYDQLIDSQNVAAAAQQDALRVASHARLLKLTAPIDGTVQQLNVHTVGGVVPAAQPLMQIVPSANAIEVEATIENKDIGFVQEGQTAAVKVDAFEYTRYGTIPATVTHVSRDAVPDDKRGLLYTVKITLDKKIIVTNQRAVSLSPGLAVSVEVKTGSRRVLDYLMSPILREAKESMHER</sequence>
<protein>
    <recommendedName>
        <fullName evidence="9">Membrane fusion protein (MFP) family protein</fullName>
    </recommendedName>
</protein>
<keyword evidence="4 9" id="KW-1003">Cell membrane</keyword>
<dbReference type="EMBL" id="WWCS01000007">
    <property type="protein sequence ID" value="MYN40371.1"/>
    <property type="molecule type" value="Genomic_DNA"/>
</dbReference>
<dbReference type="InterPro" id="IPR006144">
    <property type="entry name" value="Secretion_HlyD_CS"/>
</dbReference>
<keyword evidence="8 9" id="KW-0472">Membrane</keyword>
<dbReference type="SUPFAM" id="SSF111369">
    <property type="entry name" value="HlyD-like secretion proteins"/>
    <property type="match status" value="1"/>
</dbReference>
<keyword evidence="3 9" id="KW-0813">Transport</keyword>
<dbReference type="InterPro" id="IPR059040">
    <property type="entry name" value="HH_CyaD-like"/>
</dbReference>
<accession>A0ABW9WHL6</accession>
<evidence type="ECO:0000256" key="5">
    <source>
        <dbReference type="ARBA" id="ARBA00022519"/>
    </source>
</evidence>
<dbReference type="PANTHER" id="PTHR30386">
    <property type="entry name" value="MEMBRANE FUSION SUBUNIT OF EMRAB-TOLC MULTIDRUG EFFLUX PUMP"/>
    <property type="match status" value="1"/>
</dbReference>
<evidence type="ECO:0000256" key="8">
    <source>
        <dbReference type="ARBA" id="ARBA00023136"/>
    </source>
</evidence>
<dbReference type="Proteomes" id="UP000466332">
    <property type="component" value="Unassembled WGS sequence"/>
</dbReference>
<dbReference type="Pfam" id="PF26002">
    <property type="entry name" value="Beta-barrel_AprE"/>
    <property type="match status" value="1"/>
</dbReference>
<dbReference type="Pfam" id="PF25988">
    <property type="entry name" value="HH_CyaD"/>
    <property type="match status" value="1"/>
</dbReference>
<comment type="similarity">
    <text evidence="2 9">Belongs to the membrane fusion protein (MFP) (TC 8.A.1) family.</text>
</comment>
<evidence type="ECO:0000256" key="7">
    <source>
        <dbReference type="ARBA" id="ARBA00022989"/>
    </source>
</evidence>
<evidence type="ECO:0000256" key="1">
    <source>
        <dbReference type="ARBA" id="ARBA00004377"/>
    </source>
</evidence>
<keyword evidence="13" id="KW-1185">Reference proteome</keyword>
<evidence type="ECO:0000313" key="13">
    <source>
        <dbReference type="Proteomes" id="UP000466332"/>
    </source>
</evidence>
<evidence type="ECO:0000259" key="10">
    <source>
        <dbReference type="Pfam" id="PF25988"/>
    </source>
</evidence>
<evidence type="ECO:0000313" key="12">
    <source>
        <dbReference type="EMBL" id="MYN40371.1"/>
    </source>
</evidence>
<keyword evidence="6 9" id="KW-0812">Transmembrane</keyword>
<evidence type="ECO:0000256" key="3">
    <source>
        <dbReference type="ARBA" id="ARBA00022448"/>
    </source>
</evidence>
<dbReference type="NCBIfam" id="TIGR01843">
    <property type="entry name" value="type_I_hlyD"/>
    <property type="match status" value="1"/>
</dbReference>
<feature type="transmembrane region" description="Helical" evidence="9">
    <location>
        <begin position="61"/>
        <end position="79"/>
    </location>
</feature>
<comment type="subcellular location">
    <subcellularLocation>
        <location evidence="1 9">Cell inner membrane</location>
        <topology evidence="1 9">Single-pass membrane protein</topology>
    </subcellularLocation>
</comment>
<dbReference type="PANTHER" id="PTHR30386:SF27">
    <property type="entry name" value="MEMBRANE FUSION PROTEIN (MFP) FAMILY PROTEIN"/>
    <property type="match status" value="1"/>
</dbReference>
<dbReference type="InterPro" id="IPR058982">
    <property type="entry name" value="Beta-barrel_AprE"/>
</dbReference>
<dbReference type="InterPro" id="IPR050739">
    <property type="entry name" value="MFP"/>
</dbReference>
<feature type="domain" description="AprE-like beta-barrel" evidence="11">
    <location>
        <begin position="343"/>
        <end position="431"/>
    </location>
</feature>